<dbReference type="AlphaFoldDB" id="A0AAD7ZN32"/>
<evidence type="ECO:0000313" key="2">
    <source>
        <dbReference type="EMBL" id="KAJ9583401.1"/>
    </source>
</evidence>
<feature type="non-terminal residue" evidence="2">
    <location>
        <position position="56"/>
    </location>
</feature>
<name>A0AAD7ZN32_DIPPU</name>
<organism evidence="2 3">
    <name type="scientific">Diploptera punctata</name>
    <name type="common">Pacific beetle cockroach</name>
    <dbReference type="NCBI Taxonomy" id="6984"/>
    <lineage>
        <taxon>Eukaryota</taxon>
        <taxon>Metazoa</taxon>
        <taxon>Ecdysozoa</taxon>
        <taxon>Arthropoda</taxon>
        <taxon>Hexapoda</taxon>
        <taxon>Insecta</taxon>
        <taxon>Pterygota</taxon>
        <taxon>Neoptera</taxon>
        <taxon>Polyneoptera</taxon>
        <taxon>Dictyoptera</taxon>
        <taxon>Blattodea</taxon>
        <taxon>Blaberoidea</taxon>
        <taxon>Blaberidae</taxon>
        <taxon>Diplopterinae</taxon>
        <taxon>Diploptera</taxon>
    </lineage>
</organism>
<gene>
    <name evidence="2" type="ORF">L9F63_022267</name>
</gene>
<dbReference type="EMBL" id="JASPKZ010007609">
    <property type="protein sequence ID" value="KAJ9583401.1"/>
    <property type="molecule type" value="Genomic_DNA"/>
</dbReference>
<accession>A0AAD7ZN32</accession>
<dbReference type="Proteomes" id="UP001233999">
    <property type="component" value="Unassembled WGS sequence"/>
</dbReference>
<feature type="non-terminal residue" evidence="2">
    <location>
        <position position="1"/>
    </location>
</feature>
<comment type="caution">
    <text evidence="2">The sequence shown here is derived from an EMBL/GenBank/DDBJ whole genome shotgun (WGS) entry which is preliminary data.</text>
</comment>
<protein>
    <submittedName>
        <fullName evidence="2">Uncharacterized protein</fullName>
    </submittedName>
</protein>
<reference evidence="2" key="1">
    <citation type="journal article" date="2023" name="IScience">
        <title>Live-bearing cockroach genome reveals convergent evolutionary mechanisms linked to viviparity in insects and beyond.</title>
        <authorList>
            <person name="Fouks B."/>
            <person name="Harrison M.C."/>
            <person name="Mikhailova A.A."/>
            <person name="Marchal E."/>
            <person name="English S."/>
            <person name="Carruthers M."/>
            <person name="Jennings E.C."/>
            <person name="Chiamaka E.L."/>
            <person name="Frigard R.A."/>
            <person name="Pippel M."/>
            <person name="Attardo G.M."/>
            <person name="Benoit J.B."/>
            <person name="Bornberg-Bauer E."/>
            <person name="Tobe S.S."/>
        </authorList>
    </citation>
    <scope>NUCLEOTIDE SEQUENCE</scope>
    <source>
        <strain evidence="2">Stay&amp;Tobe</strain>
    </source>
</reference>
<keyword evidence="1" id="KW-1133">Transmembrane helix</keyword>
<evidence type="ECO:0000313" key="3">
    <source>
        <dbReference type="Proteomes" id="UP001233999"/>
    </source>
</evidence>
<proteinExistence type="predicted"/>
<keyword evidence="3" id="KW-1185">Reference proteome</keyword>
<keyword evidence="1" id="KW-0472">Membrane</keyword>
<feature type="transmembrane region" description="Helical" evidence="1">
    <location>
        <begin position="13"/>
        <end position="31"/>
    </location>
</feature>
<evidence type="ECO:0000256" key="1">
    <source>
        <dbReference type="SAM" id="Phobius"/>
    </source>
</evidence>
<reference evidence="2" key="2">
    <citation type="submission" date="2023-05" db="EMBL/GenBank/DDBJ databases">
        <authorList>
            <person name="Fouks B."/>
        </authorList>
    </citation>
    <scope>NUCLEOTIDE SEQUENCE</scope>
    <source>
        <strain evidence="2">Stay&amp;Tobe</strain>
        <tissue evidence="2">Testes</tissue>
    </source>
</reference>
<keyword evidence="1" id="KW-0812">Transmembrane</keyword>
<sequence length="56" mass="6727">LVHSRLSAQQINYLVHILILLLSRLSIFFLFRNHFLNCHLFMVFLIFFSPKLLNPK</sequence>